<dbReference type="STRING" id="1267766.WYH_03212"/>
<feature type="domain" description="Response regulatory" evidence="1">
    <location>
        <begin position="16"/>
        <end position="132"/>
    </location>
</feature>
<evidence type="ECO:0000259" key="1">
    <source>
        <dbReference type="PROSITE" id="PS50110"/>
    </source>
</evidence>
<sequence>MEEPAPAPAPVMGPRNCLIVDDSRVIRKVARRIVAGLGYRVEEAENGQEALAKCKVAMPDLILLDWEMPVMSGLNFVTALNGATAEKRPRILFCTTRTDTLDIHRAIEAGADDYLPKPFDEAGLLAKLKRIGAA</sequence>
<dbReference type="PROSITE" id="PS50110">
    <property type="entry name" value="RESPONSE_REGULATORY"/>
    <property type="match status" value="1"/>
</dbReference>
<dbReference type="SMART" id="SM00448">
    <property type="entry name" value="REC"/>
    <property type="match status" value="1"/>
</dbReference>
<dbReference type="InterPro" id="IPR001789">
    <property type="entry name" value="Sig_transdc_resp-reg_receiver"/>
</dbReference>
<keyword evidence="3" id="KW-1185">Reference proteome</keyword>
<dbReference type="InterPro" id="IPR052048">
    <property type="entry name" value="ST_Response_Regulator"/>
</dbReference>
<dbReference type="Proteomes" id="UP000034392">
    <property type="component" value="Chromosome"/>
</dbReference>
<proteinExistence type="predicted"/>
<dbReference type="AlphaFoldDB" id="A0A0F7KYA7"/>
<organism evidence="2 3">
    <name type="scientific">Croceibacterium atlanticum</name>
    <dbReference type="NCBI Taxonomy" id="1267766"/>
    <lineage>
        <taxon>Bacteria</taxon>
        <taxon>Pseudomonadati</taxon>
        <taxon>Pseudomonadota</taxon>
        <taxon>Alphaproteobacteria</taxon>
        <taxon>Sphingomonadales</taxon>
        <taxon>Erythrobacteraceae</taxon>
        <taxon>Croceibacterium</taxon>
    </lineage>
</organism>
<dbReference type="PATRIC" id="fig|1267766.3.peg.3257"/>
<evidence type="ECO:0000313" key="2">
    <source>
        <dbReference type="EMBL" id="AKH44231.1"/>
    </source>
</evidence>
<gene>
    <name evidence="2" type="primary">mprA</name>
    <name evidence="2" type="ORF">WYH_03212</name>
</gene>
<name>A0A0F7KYA7_9SPHN</name>
<dbReference type="InterPro" id="IPR011006">
    <property type="entry name" value="CheY-like_superfamily"/>
</dbReference>
<dbReference type="GO" id="GO:0000160">
    <property type="term" value="P:phosphorelay signal transduction system"/>
    <property type="evidence" value="ECO:0007669"/>
    <property type="project" value="InterPro"/>
</dbReference>
<dbReference type="KEGG" id="aay:WYH_03212"/>
<dbReference type="EMBL" id="CP011452">
    <property type="protein sequence ID" value="AKH44231.1"/>
    <property type="molecule type" value="Genomic_DNA"/>
</dbReference>
<protein>
    <submittedName>
        <fullName evidence="2">Response regulator MprA</fullName>
    </submittedName>
</protein>
<dbReference type="Pfam" id="PF00072">
    <property type="entry name" value="Response_reg"/>
    <property type="match status" value="1"/>
</dbReference>
<accession>A0A0F7KYA7</accession>
<dbReference type="PANTHER" id="PTHR43228:SF1">
    <property type="entry name" value="TWO-COMPONENT RESPONSE REGULATOR ARR22"/>
    <property type="match status" value="1"/>
</dbReference>
<dbReference type="CDD" id="cd17546">
    <property type="entry name" value="REC_hyHK_CKI1_RcsC-like"/>
    <property type="match status" value="1"/>
</dbReference>
<evidence type="ECO:0000313" key="3">
    <source>
        <dbReference type="Proteomes" id="UP000034392"/>
    </source>
</evidence>
<dbReference type="SUPFAM" id="SSF52172">
    <property type="entry name" value="CheY-like"/>
    <property type="match status" value="1"/>
</dbReference>
<dbReference type="Gene3D" id="3.40.50.2300">
    <property type="match status" value="1"/>
</dbReference>
<dbReference type="PANTHER" id="PTHR43228">
    <property type="entry name" value="TWO-COMPONENT RESPONSE REGULATOR"/>
    <property type="match status" value="1"/>
</dbReference>
<reference evidence="2" key="1">
    <citation type="submission" date="2015-05" db="EMBL/GenBank/DDBJ databases">
        <title>The complete genome of Altererythrobacter atlanticus strain 26DY36.</title>
        <authorList>
            <person name="Wu Y.-H."/>
            <person name="Cheng H."/>
            <person name="Wu X.-W."/>
        </authorList>
    </citation>
    <scope>NUCLEOTIDE SEQUENCE [LARGE SCALE GENOMIC DNA]</scope>
    <source>
        <strain evidence="2">26DY36</strain>
    </source>
</reference>